<dbReference type="EMBL" id="JBBPBN010000016">
    <property type="protein sequence ID" value="KAK9020509.1"/>
    <property type="molecule type" value="Genomic_DNA"/>
</dbReference>
<dbReference type="Proteomes" id="UP001396334">
    <property type="component" value="Unassembled WGS sequence"/>
</dbReference>
<sequence>MAWLGLKNDGNLQCEETTCMGKAHMDHLVTKSDVISLDHSESDMYVSNPFLSLASDNSTKLLDSIGVHGWRRNGDANFMLRLRWKNRLQHGYGLWELLHGSLSVH</sequence>
<gene>
    <name evidence="1" type="ORF">V6N11_010532</name>
</gene>
<accession>A0ABR2S6H0</accession>
<protein>
    <submittedName>
        <fullName evidence="1">Uncharacterized protein</fullName>
    </submittedName>
</protein>
<evidence type="ECO:0000313" key="1">
    <source>
        <dbReference type="EMBL" id="KAK9020509.1"/>
    </source>
</evidence>
<keyword evidence="2" id="KW-1185">Reference proteome</keyword>
<evidence type="ECO:0000313" key="2">
    <source>
        <dbReference type="Proteomes" id="UP001396334"/>
    </source>
</evidence>
<name>A0ABR2S6H0_9ROSI</name>
<proteinExistence type="predicted"/>
<comment type="caution">
    <text evidence="1">The sequence shown here is derived from an EMBL/GenBank/DDBJ whole genome shotgun (WGS) entry which is preliminary data.</text>
</comment>
<reference evidence="1 2" key="1">
    <citation type="journal article" date="2024" name="G3 (Bethesda)">
        <title>Genome assembly of Hibiscus sabdariffa L. provides insights into metabolisms of medicinal natural products.</title>
        <authorList>
            <person name="Kim T."/>
        </authorList>
    </citation>
    <scope>NUCLEOTIDE SEQUENCE [LARGE SCALE GENOMIC DNA]</scope>
    <source>
        <strain evidence="1">TK-2024</strain>
        <tissue evidence="1">Old leaves</tissue>
    </source>
</reference>
<organism evidence="1 2">
    <name type="scientific">Hibiscus sabdariffa</name>
    <name type="common">roselle</name>
    <dbReference type="NCBI Taxonomy" id="183260"/>
    <lineage>
        <taxon>Eukaryota</taxon>
        <taxon>Viridiplantae</taxon>
        <taxon>Streptophyta</taxon>
        <taxon>Embryophyta</taxon>
        <taxon>Tracheophyta</taxon>
        <taxon>Spermatophyta</taxon>
        <taxon>Magnoliopsida</taxon>
        <taxon>eudicotyledons</taxon>
        <taxon>Gunneridae</taxon>
        <taxon>Pentapetalae</taxon>
        <taxon>rosids</taxon>
        <taxon>malvids</taxon>
        <taxon>Malvales</taxon>
        <taxon>Malvaceae</taxon>
        <taxon>Malvoideae</taxon>
        <taxon>Hibiscus</taxon>
    </lineage>
</organism>